<feature type="region of interest" description="Disordered" evidence="2">
    <location>
        <begin position="83"/>
        <end position="139"/>
    </location>
</feature>
<reference evidence="4 5" key="1">
    <citation type="submission" date="2022-05" db="EMBL/GenBank/DDBJ databases">
        <authorList>
            <consortium name="Genoscope - CEA"/>
            <person name="William W."/>
        </authorList>
    </citation>
    <scope>NUCLEOTIDE SEQUENCE [LARGE SCALE GENOMIC DNA]</scope>
</reference>
<evidence type="ECO:0000313" key="4">
    <source>
        <dbReference type="EMBL" id="CAH3103687.1"/>
    </source>
</evidence>
<dbReference type="Proteomes" id="UP001159428">
    <property type="component" value="Unassembled WGS sequence"/>
</dbReference>
<evidence type="ECO:0000313" key="5">
    <source>
        <dbReference type="Proteomes" id="UP001159428"/>
    </source>
</evidence>
<dbReference type="AlphaFoldDB" id="A0AAU9W7B8"/>
<comment type="caution">
    <text evidence="4">The sequence shown here is derived from an EMBL/GenBank/DDBJ whole genome shotgun (WGS) entry which is preliminary data.</text>
</comment>
<evidence type="ECO:0000256" key="2">
    <source>
        <dbReference type="SAM" id="MobiDB-lite"/>
    </source>
</evidence>
<feature type="signal peptide" evidence="3">
    <location>
        <begin position="1"/>
        <end position="24"/>
    </location>
</feature>
<protein>
    <submittedName>
        <fullName evidence="4">Uncharacterized protein</fullName>
    </submittedName>
</protein>
<keyword evidence="5" id="KW-1185">Reference proteome</keyword>
<evidence type="ECO:0000256" key="1">
    <source>
        <dbReference type="SAM" id="Coils"/>
    </source>
</evidence>
<keyword evidence="3" id="KW-0732">Signal</keyword>
<sequence>MKVFRNPLLNLSIFLLASSGKKVGENPQNEISHGASTKSYCHQLSQPTVDTGNNHDTDSDQVTESAENFPVHLTVSDLEVEIGAGSSEGSGSQPVKEMPTGDPKSVSPRGAGKQDSGVQQVGKAAEHSDYHHSLPLGQDTVPNLLTEDFREAKEVYFKKLQEENEDLKKVVEKKAGEVKALQKEIEESSTRESEKNELIKKLQQMYQWKEGECNKLKEDQENQARQIEALENKVQDLEKETGQVEDLESKIESLEKQCEKFKTDNDNLHQNAMFLVKELREKTEELDIVSQYKQEIQNLEQFRDEVLHSLQDARTEREMLEQLLEESAAREVENNELIRKLLQMNQWKEAECKKLKEDIQEQDQETLKGGEVINFVTDKLNKYREEYQERVQEEATQAFLKAKTNTTKKMEHMLAKEKQSENFETFHRKGKNQ</sequence>
<name>A0AAU9W7B8_9CNID</name>
<feature type="region of interest" description="Disordered" evidence="2">
    <location>
        <begin position="44"/>
        <end position="64"/>
    </location>
</feature>
<feature type="chain" id="PRO_5043740083" evidence="3">
    <location>
        <begin position="25"/>
        <end position="433"/>
    </location>
</feature>
<keyword evidence="1" id="KW-0175">Coiled coil</keyword>
<organism evidence="4 5">
    <name type="scientific">Pocillopora meandrina</name>
    <dbReference type="NCBI Taxonomy" id="46732"/>
    <lineage>
        <taxon>Eukaryota</taxon>
        <taxon>Metazoa</taxon>
        <taxon>Cnidaria</taxon>
        <taxon>Anthozoa</taxon>
        <taxon>Hexacorallia</taxon>
        <taxon>Scleractinia</taxon>
        <taxon>Astrocoeniina</taxon>
        <taxon>Pocilloporidae</taxon>
        <taxon>Pocillopora</taxon>
    </lineage>
</organism>
<evidence type="ECO:0000256" key="3">
    <source>
        <dbReference type="SAM" id="SignalP"/>
    </source>
</evidence>
<dbReference type="EMBL" id="CALNXJ010000009">
    <property type="protein sequence ID" value="CAH3103687.1"/>
    <property type="molecule type" value="Genomic_DNA"/>
</dbReference>
<accession>A0AAU9W7B8</accession>
<feature type="compositionally biased region" description="Low complexity" evidence="2">
    <location>
        <begin position="83"/>
        <end position="92"/>
    </location>
</feature>
<dbReference type="Gene3D" id="1.10.287.1490">
    <property type="match status" value="1"/>
</dbReference>
<gene>
    <name evidence="4" type="ORF">PMEA_00035233</name>
</gene>
<feature type="coiled-coil region" evidence="1">
    <location>
        <begin position="157"/>
        <end position="365"/>
    </location>
</feature>
<proteinExistence type="predicted"/>